<reference evidence="1 2" key="2">
    <citation type="submission" date="2018-01" db="EMBL/GenBank/DDBJ databases">
        <title>Genomic study of Klebsiella pneumoniae.</title>
        <authorList>
            <person name="Yang Y."/>
            <person name="Bicalho R."/>
        </authorList>
    </citation>
    <scope>NUCLEOTIDE SEQUENCE [LARGE SCALE GENOMIC DNA]</scope>
    <source>
        <strain evidence="1 2">A11</strain>
    </source>
</reference>
<sequence>MMCIRPLTLILPLLLTACSGSQTSVERNASHAASAIERMHFDPNTRMQRADSITALKPMMQQLYDQGKKDRTDGLTPAQAQKRVESFSCPDVLSGGQKTRILGKEYDADNPEKQRQILLEAGISSYWDGYNGRS</sequence>
<name>A0A2J4RMI4_9ENTR</name>
<gene>
    <name evidence="1" type="ORF">CWN50_00230</name>
</gene>
<accession>A0A2J4RMI4</accession>
<proteinExistence type="predicted"/>
<dbReference type="RefSeq" id="WP_044347891.1">
    <property type="nucleotide sequence ID" value="NZ_CAKLPI010000007.1"/>
</dbReference>
<protein>
    <submittedName>
        <fullName evidence="1">Entry exclusion protein 2</fullName>
    </submittedName>
</protein>
<evidence type="ECO:0000313" key="1">
    <source>
        <dbReference type="EMBL" id="PLL44511.1"/>
    </source>
</evidence>
<reference evidence="1 2" key="1">
    <citation type="submission" date="2017-11" db="EMBL/GenBank/DDBJ databases">
        <authorList>
            <person name="Han C.G."/>
        </authorList>
    </citation>
    <scope>NUCLEOTIDE SEQUENCE [LARGE SCALE GENOMIC DNA]</scope>
    <source>
        <strain evidence="1 2">A11</strain>
    </source>
</reference>
<dbReference type="Proteomes" id="UP000234505">
    <property type="component" value="Unassembled WGS sequence"/>
</dbReference>
<dbReference type="EMBL" id="PIDS01000002">
    <property type="protein sequence ID" value="PLL44511.1"/>
    <property type="molecule type" value="Genomic_DNA"/>
</dbReference>
<comment type="caution">
    <text evidence="1">The sequence shown here is derived from an EMBL/GenBank/DDBJ whole genome shotgun (WGS) entry which is preliminary data.</text>
</comment>
<organism evidence="1 2">
    <name type="scientific">Klebsiella michiganensis</name>
    <dbReference type="NCBI Taxonomy" id="1134687"/>
    <lineage>
        <taxon>Bacteria</taxon>
        <taxon>Pseudomonadati</taxon>
        <taxon>Pseudomonadota</taxon>
        <taxon>Gammaproteobacteria</taxon>
        <taxon>Enterobacterales</taxon>
        <taxon>Enterobacteriaceae</taxon>
        <taxon>Klebsiella/Raoultella group</taxon>
        <taxon>Klebsiella</taxon>
    </lineage>
</organism>
<evidence type="ECO:0000313" key="2">
    <source>
        <dbReference type="Proteomes" id="UP000234505"/>
    </source>
</evidence>
<dbReference type="NCBIfam" id="NF033828">
    <property type="entry name" value="entry_exc2_fam"/>
    <property type="match status" value="1"/>
</dbReference>
<dbReference type="PROSITE" id="PS51257">
    <property type="entry name" value="PROKAR_LIPOPROTEIN"/>
    <property type="match status" value="1"/>
</dbReference>
<dbReference type="AlphaFoldDB" id="A0A2J4RMI4"/>